<keyword evidence="11 14" id="KW-0175">Coiled coil</keyword>
<dbReference type="GO" id="GO:0016567">
    <property type="term" value="P:protein ubiquitination"/>
    <property type="evidence" value="ECO:0007669"/>
    <property type="project" value="UniProtKB-UniRule"/>
</dbReference>
<reference evidence="17 18" key="1">
    <citation type="submission" date="2016-11" db="EMBL/GenBank/DDBJ databases">
        <title>The macronuclear genome of Stentor coeruleus: a giant cell with tiny introns.</title>
        <authorList>
            <person name="Slabodnick M."/>
            <person name="Ruby J.G."/>
            <person name="Reiff S.B."/>
            <person name="Swart E.C."/>
            <person name="Gosai S."/>
            <person name="Prabakaran S."/>
            <person name="Witkowska E."/>
            <person name="Larue G.E."/>
            <person name="Fisher S."/>
            <person name="Freeman R.M."/>
            <person name="Gunawardena J."/>
            <person name="Chu W."/>
            <person name="Stover N.A."/>
            <person name="Gregory B.D."/>
            <person name="Nowacki M."/>
            <person name="Derisi J."/>
            <person name="Roy S.W."/>
            <person name="Marshall W.F."/>
            <person name="Sood P."/>
        </authorList>
    </citation>
    <scope>NUCLEOTIDE SEQUENCE [LARGE SCALE GENOMIC DNA]</scope>
    <source>
        <strain evidence="17">WM001</strain>
    </source>
</reference>
<dbReference type="PROSITE" id="PS50089">
    <property type="entry name" value="ZF_RING_2"/>
    <property type="match status" value="1"/>
</dbReference>
<dbReference type="SMART" id="SM00184">
    <property type="entry name" value="RING"/>
    <property type="match status" value="1"/>
</dbReference>
<dbReference type="SUPFAM" id="SSF57850">
    <property type="entry name" value="RING/U-box"/>
    <property type="match status" value="1"/>
</dbReference>
<dbReference type="InterPro" id="IPR013083">
    <property type="entry name" value="Znf_RING/FYVE/PHD"/>
</dbReference>
<dbReference type="GO" id="GO:0033503">
    <property type="term" value="C:HULC complex"/>
    <property type="evidence" value="ECO:0007669"/>
    <property type="project" value="TreeGrafter"/>
</dbReference>
<evidence type="ECO:0000256" key="11">
    <source>
        <dbReference type="ARBA" id="ARBA00023054"/>
    </source>
</evidence>
<dbReference type="Gene3D" id="3.30.40.10">
    <property type="entry name" value="Zinc/RING finger domain, C3HC4 (zinc finger)"/>
    <property type="match status" value="1"/>
</dbReference>
<dbReference type="Pfam" id="PF00097">
    <property type="entry name" value="zf-C3HC4"/>
    <property type="match status" value="1"/>
</dbReference>
<evidence type="ECO:0000256" key="14">
    <source>
        <dbReference type="RuleBase" id="RU365038"/>
    </source>
</evidence>
<dbReference type="GO" id="GO:0005634">
    <property type="term" value="C:nucleus"/>
    <property type="evidence" value="ECO:0007669"/>
    <property type="project" value="UniProtKB-SubCell"/>
</dbReference>
<evidence type="ECO:0000256" key="10">
    <source>
        <dbReference type="ARBA" id="ARBA00022853"/>
    </source>
</evidence>
<dbReference type="UniPathway" id="UPA00143"/>
<keyword evidence="7 13" id="KW-0863">Zinc-finger</keyword>
<comment type="subcellular location">
    <subcellularLocation>
        <location evidence="2 14">Nucleus</location>
    </subcellularLocation>
</comment>
<evidence type="ECO:0000259" key="16">
    <source>
        <dbReference type="PROSITE" id="PS50089"/>
    </source>
</evidence>
<dbReference type="InterPro" id="IPR013956">
    <property type="entry name" value="E3_ubiquit_lig_Bre1"/>
</dbReference>
<feature type="coiled-coil region" evidence="15">
    <location>
        <begin position="229"/>
        <end position="284"/>
    </location>
</feature>
<evidence type="ECO:0000256" key="1">
    <source>
        <dbReference type="ARBA" id="ARBA00000900"/>
    </source>
</evidence>
<comment type="pathway">
    <text evidence="3 14">Protein modification; protein ubiquitination.</text>
</comment>
<evidence type="ECO:0000256" key="4">
    <source>
        <dbReference type="ARBA" id="ARBA00005555"/>
    </source>
</evidence>
<evidence type="ECO:0000256" key="3">
    <source>
        <dbReference type="ARBA" id="ARBA00004906"/>
    </source>
</evidence>
<comment type="caution">
    <text evidence="17">The sequence shown here is derived from an EMBL/GenBank/DDBJ whole genome shotgun (WGS) entry which is preliminary data.</text>
</comment>
<gene>
    <name evidence="17" type="ORF">SteCoe_38577</name>
</gene>
<keyword evidence="9 14" id="KW-0862">Zinc</keyword>
<dbReference type="PANTHER" id="PTHR23163:SF0">
    <property type="entry name" value="E3 UBIQUITIN-PROTEIN LIGASE BRE1"/>
    <property type="match status" value="1"/>
</dbReference>
<evidence type="ECO:0000313" key="18">
    <source>
        <dbReference type="Proteomes" id="UP000187209"/>
    </source>
</evidence>
<feature type="coiled-coil region" evidence="15">
    <location>
        <begin position="313"/>
        <end position="340"/>
    </location>
</feature>
<name>A0A1R2AL86_9CILI</name>
<evidence type="ECO:0000256" key="13">
    <source>
        <dbReference type="PROSITE-ProRule" id="PRU00175"/>
    </source>
</evidence>
<dbReference type="PANTHER" id="PTHR23163">
    <property type="entry name" value="RING FINGER PROTEIN-RELATED"/>
    <property type="match status" value="1"/>
</dbReference>
<keyword evidence="6 14" id="KW-0479">Metal-binding</keyword>
<evidence type="ECO:0000256" key="2">
    <source>
        <dbReference type="ARBA" id="ARBA00004123"/>
    </source>
</evidence>
<dbReference type="CDD" id="cd16499">
    <property type="entry name" value="RING-HC_Bre1-like"/>
    <property type="match status" value="1"/>
</dbReference>
<accession>A0A1R2AL86</accession>
<dbReference type="EC" id="2.3.2.27" evidence="14"/>
<evidence type="ECO:0000256" key="7">
    <source>
        <dbReference type="ARBA" id="ARBA00022771"/>
    </source>
</evidence>
<keyword evidence="12 14" id="KW-0539">Nucleus</keyword>
<evidence type="ECO:0000256" key="15">
    <source>
        <dbReference type="SAM" id="Coils"/>
    </source>
</evidence>
<evidence type="ECO:0000256" key="5">
    <source>
        <dbReference type="ARBA" id="ARBA00022679"/>
    </source>
</evidence>
<dbReference type="PROSITE" id="PS00518">
    <property type="entry name" value="ZF_RING_1"/>
    <property type="match status" value="1"/>
</dbReference>
<keyword evidence="10 14" id="KW-0156">Chromatin regulator</keyword>
<comment type="catalytic activity">
    <reaction evidence="1 14">
        <text>S-ubiquitinyl-[E2 ubiquitin-conjugating enzyme]-L-cysteine + [acceptor protein]-L-lysine = [E2 ubiquitin-conjugating enzyme]-L-cysteine + N(6)-ubiquitinyl-[acceptor protein]-L-lysine.</text>
        <dbReference type="EC" id="2.3.2.27"/>
    </reaction>
</comment>
<evidence type="ECO:0000256" key="6">
    <source>
        <dbReference type="ARBA" id="ARBA00022723"/>
    </source>
</evidence>
<evidence type="ECO:0000256" key="9">
    <source>
        <dbReference type="ARBA" id="ARBA00022833"/>
    </source>
</evidence>
<sequence length="421" mass="49229">MSDGYPYKRQKISEDSEIITSDDNNLIYQNACLSTRLKDQRKQISEVTASNIQLSSKVNALEENINTINSNWSKALSNINVLCAELSVPPEKTNPFDIFIIEAPGLELLTEITKKCLYKLLETIEKVTEYETGVIVENCRSELQTNEILSENMKLKQELKRNTEEVYKLQDLITSLNTEIQTLNIRLIKKGDYRQISDKTNETIEEIKNQRNIFEKMYIDETKKYSQEKIAYESKIKSLENVINSHEALHKEYENQIKIKEGMIDEIANKCKDLEVKIKNIVENNEESIMRSSEILDYKKDYIEKLKRSEEIVMGLTEDMMKLQMNNDEIKREINKIKSEKDLSNVKSADELLNAEVAQYRKMIRCSACCVKTKNTILSKCLHTFCRECLEDYLTSRKRKCPFCKIRFSAEDMKPFWWDNS</sequence>
<dbReference type="Proteomes" id="UP000187209">
    <property type="component" value="Unassembled WGS sequence"/>
</dbReference>
<dbReference type="OrthoDB" id="434391at2759"/>
<dbReference type="EMBL" id="MPUH01002252">
    <property type="protein sequence ID" value="OMJ65288.1"/>
    <property type="molecule type" value="Genomic_DNA"/>
</dbReference>
<feature type="domain" description="RING-type" evidence="16">
    <location>
        <begin position="366"/>
        <end position="405"/>
    </location>
</feature>
<dbReference type="InterPro" id="IPR001841">
    <property type="entry name" value="Znf_RING"/>
</dbReference>
<keyword evidence="8 14" id="KW-0833">Ubl conjugation pathway</keyword>
<protein>
    <recommendedName>
        <fullName evidence="14">E3 ubiquitin protein ligase</fullName>
        <ecNumber evidence="14">2.3.2.27</ecNumber>
    </recommendedName>
</protein>
<dbReference type="InterPro" id="IPR017907">
    <property type="entry name" value="Znf_RING_CS"/>
</dbReference>
<keyword evidence="18" id="KW-1185">Reference proteome</keyword>
<feature type="coiled-coil region" evidence="15">
    <location>
        <begin position="145"/>
        <end position="172"/>
    </location>
</feature>
<dbReference type="GO" id="GO:0008270">
    <property type="term" value="F:zinc ion binding"/>
    <property type="evidence" value="ECO:0007669"/>
    <property type="project" value="UniProtKB-KW"/>
</dbReference>
<dbReference type="GO" id="GO:0061630">
    <property type="term" value="F:ubiquitin protein ligase activity"/>
    <property type="evidence" value="ECO:0007669"/>
    <property type="project" value="UniProtKB-EC"/>
</dbReference>
<proteinExistence type="inferred from homology"/>
<evidence type="ECO:0000256" key="8">
    <source>
        <dbReference type="ARBA" id="ARBA00022786"/>
    </source>
</evidence>
<evidence type="ECO:0000256" key="12">
    <source>
        <dbReference type="ARBA" id="ARBA00023242"/>
    </source>
</evidence>
<dbReference type="GO" id="GO:0006325">
    <property type="term" value="P:chromatin organization"/>
    <property type="evidence" value="ECO:0007669"/>
    <property type="project" value="UniProtKB-KW"/>
</dbReference>
<organism evidence="17 18">
    <name type="scientific">Stentor coeruleus</name>
    <dbReference type="NCBI Taxonomy" id="5963"/>
    <lineage>
        <taxon>Eukaryota</taxon>
        <taxon>Sar</taxon>
        <taxon>Alveolata</taxon>
        <taxon>Ciliophora</taxon>
        <taxon>Postciliodesmatophora</taxon>
        <taxon>Heterotrichea</taxon>
        <taxon>Heterotrichida</taxon>
        <taxon>Stentoridae</taxon>
        <taxon>Stentor</taxon>
    </lineage>
</organism>
<evidence type="ECO:0000313" key="17">
    <source>
        <dbReference type="EMBL" id="OMJ65288.1"/>
    </source>
</evidence>
<keyword evidence="5 14" id="KW-0808">Transferase</keyword>
<dbReference type="InterPro" id="IPR018957">
    <property type="entry name" value="Znf_C3HC4_RING-type"/>
</dbReference>
<comment type="similarity">
    <text evidence="4 14">Belongs to the BRE1 family.</text>
</comment>
<dbReference type="AlphaFoldDB" id="A0A1R2AL86"/>
<feature type="coiled-coil region" evidence="15">
    <location>
        <begin position="44"/>
        <end position="71"/>
    </location>
</feature>